<accession>A0A5J5HFF6</accession>
<evidence type="ECO:0000313" key="3">
    <source>
        <dbReference type="Proteomes" id="UP000326671"/>
    </source>
</evidence>
<comment type="similarity">
    <text evidence="1">Belongs to the UPF0065 (bug) family.</text>
</comment>
<organism evidence="2 3">
    <name type="scientific">Niallia endozanthoxylica</name>
    <dbReference type="NCBI Taxonomy" id="2036016"/>
    <lineage>
        <taxon>Bacteria</taxon>
        <taxon>Bacillati</taxon>
        <taxon>Bacillota</taxon>
        <taxon>Bacilli</taxon>
        <taxon>Bacillales</taxon>
        <taxon>Bacillaceae</taxon>
        <taxon>Niallia</taxon>
    </lineage>
</organism>
<dbReference type="PIRSF" id="PIRSF017082">
    <property type="entry name" value="YflP"/>
    <property type="match status" value="1"/>
</dbReference>
<dbReference type="Pfam" id="PF03401">
    <property type="entry name" value="TctC"/>
    <property type="match status" value="1"/>
</dbReference>
<dbReference type="OrthoDB" id="9780943at2"/>
<dbReference type="Gene3D" id="3.40.190.150">
    <property type="entry name" value="Bordetella uptake gene, domain 1"/>
    <property type="match status" value="1"/>
</dbReference>
<evidence type="ECO:0000256" key="1">
    <source>
        <dbReference type="ARBA" id="ARBA00006987"/>
    </source>
</evidence>
<protein>
    <submittedName>
        <fullName evidence="2">Tripartite tricarboxylate transporter substrate binding protein</fullName>
    </submittedName>
</protein>
<comment type="caution">
    <text evidence="2">The sequence shown here is derived from an EMBL/GenBank/DDBJ whole genome shotgun (WGS) entry which is preliminary data.</text>
</comment>
<dbReference type="InterPro" id="IPR005064">
    <property type="entry name" value="BUG"/>
</dbReference>
<dbReference type="EMBL" id="VYKL01000031">
    <property type="protein sequence ID" value="KAA9019556.1"/>
    <property type="molecule type" value="Genomic_DNA"/>
</dbReference>
<dbReference type="AlphaFoldDB" id="A0A5J5HFF6"/>
<dbReference type="CDD" id="cd07012">
    <property type="entry name" value="PBP2_Bug_TTT"/>
    <property type="match status" value="1"/>
</dbReference>
<evidence type="ECO:0000313" key="2">
    <source>
        <dbReference type="EMBL" id="KAA9019556.1"/>
    </source>
</evidence>
<dbReference type="SUPFAM" id="SSF53850">
    <property type="entry name" value="Periplasmic binding protein-like II"/>
    <property type="match status" value="1"/>
</dbReference>
<dbReference type="InterPro" id="IPR042100">
    <property type="entry name" value="Bug_dom1"/>
</dbReference>
<dbReference type="Gene3D" id="3.40.190.10">
    <property type="entry name" value="Periplasmic binding protein-like II"/>
    <property type="match status" value="1"/>
</dbReference>
<reference evidence="2 3" key="1">
    <citation type="submission" date="2019-09" db="EMBL/GenBank/DDBJ databases">
        <title>Whole genome sequences of isolates from the Mars Exploration Rovers.</title>
        <authorList>
            <person name="Seuylemezian A."/>
            <person name="Vaishampayan P."/>
        </authorList>
    </citation>
    <scope>NUCLEOTIDE SEQUENCE [LARGE SCALE GENOMIC DNA]</scope>
    <source>
        <strain evidence="2 3">MER_TA_151</strain>
    </source>
</reference>
<dbReference type="PANTHER" id="PTHR42928:SF3">
    <property type="entry name" value="UPF0065 PROTEIN YFLP"/>
    <property type="match status" value="1"/>
</dbReference>
<keyword evidence="3" id="KW-1185">Reference proteome</keyword>
<gene>
    <name evidence="2" type="ORF">F4V44_19325</name>
</gene>
<dbReference type="PROSITE" id="PS51257">
    <property type="entry name" value="PROKAR_LIPOPROTEIN"/>
    <property type="match status" value="1"/>
</dbReference>
<dbReference type="PANTHER" id="PTHR42928">
    <property type="entry name" value="TRICARBOXYLATE-BINDING PROTEIN"/>
    <property type="match status" value="1"/>
</dbReference>
<dbReference type="RefSeq" id="WP_150441713.1">
    <property type="nucleotide sequence ID" value="NZ_VYKL01000031.1"/>
</dbReference>
<name>A0A5J5HFF6_9BACI</name>
<proteinExistence type="inferred from homology"/>
<dbReference type="Proteomes" id="UP000326671">
    <property type="component" value="Unassembled WGS sequence"/>
</dbReference>
<sequence>MKWLGILCLLLVFIAGCTKDIFNEKEVAEEEQITIVVPSSKGGGWDITARAMQSILTNKKIINQPIEVINIIGEGGEQGWKYVSSQKGHVLAMNSSLIITNHLLGKSQLTYKDFTPLATLASEWEVVIVAKDSEFENARNLMAHLRNHIRGYEVGVSPRLGNNDQLSFVLAAKIAGLHPKELDFYVYENSAEVVDALLRKEIDVATMSLSEAKKYYDFNQINILAISSNKRLEEFPEIPTWKEQGFNVVLQHWRGVMGSPGMKESEVAYWDEALSKMTETVEWERTLKKYNWTSFYNDSEQTNLFLKEQSRYYEELMDPFLSQ</sequence>